<evidence type="ECO:0000256" key="9">
    <source>
        <dbReference type="RuleBase" id="RU000461"/>
    </source>
</evidence>
<reference evidence="10" key="1">
    <citation type="submission" date="2018-04" db="EMBL/GenBank/DDBJ databases">
        <authorList>
            <person name="Go L.Y."/>
            <person name="Mitchell J.A."/>
        </authorList>
    </citation>
    <scope>NUCLEOTIDE SEQUENCE</scope>
    <source>
        <tissue evidence="10">Whole organism</tissue>
    </source>
</reference>
<accession>A0A336M080</accession>
<dbReference type="GO" id="GO:0016705">
    <property type="term" value="F:oxidoreductase activity, acting on paired donors, with incorporation or reduction of molecular oxygen"/>
    <property type="evidence" value="ECO:0007669"/>
    <property type="project" value="InterPro"/>
</dbReference>
<dbReference type="Pfam" id="PF00067">
    <property type="entry name" value="p450"/>
    <property type="match status" value="1"/>
</dbReference>
<dbReference type="EMBL" id="UFQT01000372">
    <property type="protein sequence ID" value="SSX23632.1"/>
    <property type="molecule type" value="Genomic_DNA"/>
</dbReference>
<organism evidence="11">
    <name type="scientific">Culicoides sonorensis</name>
    <name type="common">Biting midge</name>
    <dbReference type="NCBI Taxonomy" id="179676"/>
    <lineage>
        <taxon>Eukaryota</taxon>
        <taxon>Metazoa</taxon>
        <taxon>Ecdysozoa</taxon>
        <taxon>Arthropoda</taxon>
        <taxon>Hexapoda</taxon>
        <taxon>Insecta</taxon>
        <taxon>Pterygota</taxon>
        <taxon>Neoptera</taxon>
        <taxon>Endopterygota</taxon>
        <taxon>Diptera</taxon>
        <taxon>Nematocera</taxon>
        <taxon>Chironomoidea</taxon>
        <taxon>Ceratopogonidae</taxon>
        <taxon>Ceratopogoninae</taxon>
        <taxon>Culicoides</taxon>
        <taxon>Monoculicoides</taxon>
    </lineage>
</organism>
<dbReference type="PANTHER" id="PTHR24291:SF187">
    <property type="entry name" value="CYTOCHROME P450 4AE1-RELATED"/>
    <property type="match status" value="1"/>
</dbReference>
<reference evidence="11" key="2">
    <citation type="submission" date="2018-07" db="EMBL/GenBank/DDBJ databases">
        <authorList>
            <person name="Quirk P.G."/>
            <person name="Krulwich T.A."/>
        </authorList>
    </citation>
    <scope>NUCLEOTIDE SEQUENCE</scope>
</reference>
<dbReference type="InterPro" id="IPR036396">
    <property type="entry name" value="Cyt_P450_sf"/>
</dbReference>
<dbReference type="InterPro" id="IPR001128">
    <property type="entry name" value="Cyt_P450"/>
</dbReference>
<dbReference type="GO" id="GO:0005506">
    <property type="term" value="F:iron ion binding"/>
    <property type="evidence" value="ECO:0007669"/>
    <property type="project" value="InterPro"/>
</dbReference>
<comment type="cofactor">
    <cofactor evidence="1 8">
        <name>heme</name>
        <dbReference type="ChEBI" id="CHEBI:30413"/>
    </cofactor>
</comment>
<dbReference type="PRINTS" id="PR00463">
    <property type="entry name" value="EP450I"/>
</dbReference>
<keyword evidence="6 8" id="KW-0408">Iron</keyword>
<evidence type="ECO:0000256" key="8">
    <source>
        <dbReference type="PIRSR" id="PIRSR602401-1"/>
    </source>
</evidence>
<evidence type="ECO:0000256" key="4">
    <source>
        <dbReference type="ARBA" id="ARBA00022723"/>
    </source>
</evidence>
<protein>
    <submittedName>
        <fullName evidence="11">CSON009392 protein</fullName>
    </submittedName>
</protein>
<dbReference type="PRINTS" id="PR00385">
    <property type="entry name" value="P450"/>
</dbReference>
<gene>
    <name evidence="11" type="primary">CSON009392</name>
</gene>
<proteinExistence type="inferred from homology"/>
<keyword evidence="4 8" id="KW-0479">Metal-binding</keyword>
<dbReference type="PROSITE" id="PS00086">
    <property type="entry name" value="CYTOCHROME_P450"/>
    <property type="match status" value="1"/>
</dbReference>
<evidence type="ECO:0000256" key="1">
    <source>
        <dbReference type="ARBA" id="ARBA00001971"/>
    </source>
</evidence>
<feature type="binding site" description="axial binding residue" evidence="8">
    <location>
        <position position="418"/>
    </location>
    <ligand>
        <name>heme</name>
        <dbReference type="ChEBI" id="CHEBI:30413"/>
    </ligand>
    <ligandPart>
        <name>Fe</name>
        <dbReference type="ChEBI" id="CHEBI:18248"/>
    </ligandPart>
</feature>
<dbReference type="InterPro" id="IPR002401">
    <property type="entry name" value="Cyt_P450_E_grp-I"/>
</dbReference>
<dbReference type="OMA" id="YFSGTIM"/>
<comment type="similarity">
    <text evidence="2 9">Belongs to the cytochrome P450 family.</text>
</comment>
<dbReference type="EMBL" id="UFQS01000372">
    <property type="protein sequence ID" value="SSX03266.1"/>
    <property type="molecule type" value="Genomic_DNA"/>
</dbReference>
<name>A0A336M080_CULSO</name>
<dbReference type="GO" id="GO:0004497">
    <property type="term" value="F:monooxygenase activity"/>
    <property type="evidence" value="ECO:0007669"/>
    <property type="project" value="UniProtKB-KW"/>
</dbReference>
<evidence type="ECO:0000256" key="6">
    <source>
        <dbReference type="ARBA" id="ARBA00023004"/>
    </source>
</evidence>
<evidence type="ECO:0000256" key="7">
    <source>
        <dbReference type="ARBA" id="ARBA00023033"/>
    </source>
</evidence>
<dbReference type="Gene3D" id="1.10.630.10">
    <property type="entry name" value="Cytochrome P450"/>
    <property type="match status" value="1"/>
</dbReference>
<dbReference type="SUPFAM" id="SSF48264">
    <property type="entry name" value="Cytochrome P450"/>
    <property type="match status" value="1"/>
</dbReference>
<evidence type="ECO:0000256" key="5">
    <source>
        <dbReference type="ARBA" id="ARBA00023002"/>
    </source>
</evidence>
<dbReference type="CDD" id="cd20628">
    <property type="entry name" value="CYP4"/>
    <property type="match status" value="1"/>
</dbReference>
<keyword evidence="7 9" id="KW-0503">Monooxygenase</keyword>
<dbReference type="InterPro" id="IPR050196">
    <property type="entry name" value="Cytochrome_P450_Monoox"/>
</dbReference>
<dbReference type="GO" id="GO:0020037">
    <property type="term" value="F:heme binding"/>
    <property type="evidence" value="ECO:0007669"/>
    <property type="project" value="InterPro"/>
</dbReference>
<keyword evidence="5 9" id="KW-0560">Oxidoreductase</keyword>
<evidence type="ECO:0000313" key="10">
    <source>
        <dbReference type="EMBL" id="SSX03266.1"/>
    </source>
</evidence>
<dbReference type="PANTHER" id="PTHR24291">
    <property type="entry name" value="CYTOCHROME P450 FAMILY 4"/>
    <property type="match status" value="1"/>
</dbReference>
<dbReference type="AlphaFoldDB" id="A0A336M080"/>
<keyword evidence="3 8" id="KW-0349">Heme</keyword>
<dbReference type="InterPro" id="IPR017972">
    <property type="entry name" value="Cyt_P450_CS"/>
</dbReference>
<evidence type="ECO:0000256" key="2">
    <source>
        <dbReference type="ARBA" id="ARBA00010617"/>
    </source>
</evidence>
<dbReference type="VEuPathDB" id="VectorBase:CSON009392"/>
<sequence length="472" mass="54744">MSIQKESKGYRLSIKHLIAILCKIAGKRPVHEILHKYHEIYGETYQIRIGPKKIIVNLNPKLTEAIVNNPKFGKSDQYDMMEQWLGENLVTSNGEAWHKMRKLITPAFHFQILERFIPIFEEKVEIMTEKITKQGSNTIDVFEMLQNLTFDIISDTSMGVNLNAQMDSTSPFILANQKMVEIVTQRAFNGFLAVDWIFRLTPYYKVHKECVELINKFVDDVIQERRKTFHYTKHTNNKDDDLPKHRPALLDILLRAQIEGNSLFNERIRSEVQAFMFAGNETTANSLSFTLYLIAKYAEVQEKLFNEIKLNGLHEPTISLKIRDLNALSYMDNVIKESLRLFPALFLAVKWCEEDIKIGDVFIPKYTSFGTSIFSGHRSAKYFTKPNKFNPDRFDAELTAEDRNPYIYQPFSSGLRNCIGQRFAMLEMKTVLVKLLSTFEIKLADNDFEVDVICTFSLKPSNGIPLIFKKRF</sequence>
<evidence type="ECO:0000313" key="11">
    <source>
        <dbReference type="EMBL" id="SSX23632.1"/>
    </source>
</evidence>
<evidence type="ECO:0000256" key="3">
    <source>
        <dbReference type="ARBA" id="ARBA00022617"/>
    </source>
</evidence>